<evidence type="ECO:0000313" key="2">
    <source>
        <dbReference type="Proteomes" id="UP000242770"/>
    </source>
</evidence>
<organism evidence="1 2">
    <name type="scientific">Sporisorium scitamineum</name>
    <dbReference type="NCBI Taxonomy" id="49012"/>
    <lineage>
        <taxon>Eukaryota</taxon>
        <taxon>Fungi</taxon>
        <taxon>Dikarya</taxon>
        <taxon>Basidiomycota</taxon>
        <taxon>Ustilaginomycotina</taxon>
        <taxon>Ustilaginomycetes</taxon>
        <taxon>Ustilaginales</taxon>
        <taxon>Ustilaginaceae</taxon>
        <taxon>Sporisorium</taxon>
    </lineage>
</organism>
<feature type="non-terminal residue" evidence="1">
    <location>
        <position position="83"/>
    </location>
</feature>
<reference evidence="2" key="1">
    <citation type="submission" date="2014-06" db="EMBL/GenBank/DDBJ databases">
        <authorList>
            <person name="Berkman P.J."/>
        </authorList>
    </citation>
    <scope>NUCLEOTIDE SEQUENCE [LARGE SCALE GENOMIC DNA]</scope>
</reference>
<evidence type="ECO:0000313" key="1">
    <source>
        <dbReference type="EMBL" id="CDW98392.1"/>
    </source>
</evidence>
<name>A0A0F7S662_9BASI</name>
<dbReference type="AlphaFoldDB" id="A0A0F7S662"/>
<proteinExistence type="predicted"/>
<dbReference type="Proteomes" id="UP000242770">
    <property type="component" value="Unassembled WGS sequence"/>
</dbReference>
<protein>
    <submittedName>
        <fullName evidence="1">Uncharacterized protein</fullName>
    </submittedName>
</protein>
<gene>
    <name evidence="1" type="primary">SSCI53630.1</name>
</gene>
<accession>A0A0F7S662</accession>
<keyword evidence="2" id="KW-1185">Reference proteome</keyword>
<dbReference type="EMBL" id="CCFA01003198">
    <property type="protein sequence ID" value="CDW98392.1"/>
    <property type="molecule type" value="Genomic_DNA"/>
</dbReference>
<dbReference type="STRING" id="49012.A0A0F7S662"/>
<sequence>MAEKTQTPDLEGAHKLGMVESVTTDASILDKESVIHGKPSQGVAVLPNTIIEEADEEVLKYTDASVTITPEENKRLLRIIDKR</sequence>